<dbReference type="EMBL" id="JACGWO010000008">
    <property type="protein sequence ID" value="KAK4421654.1"/>
    <property type="molecule type" value="Genomic_DNA"/>
</dbReference>
<reference evidence="10" key="2">
    <citation type="journal article" date="2024" name="Plant">
        <title>Genomic evolution and insights into agronomic trait innovations of Sesamum species.</title>
        <authorList>
            <person name="Miao H."/>
            <person name="Wang L."/>
            <person name="Qu L."/>
            <person name="Liu H."/>
            <person name="Sun Y."/>
            <person name="Le M."/>
            <person name="Wang Q."/>
            <person name="Wei S."/>
            <person name="Zheng Y."/>
            <person name="Lin W."/>
            <person name="Duan Y."/>
            <person name="Cao H."/>
            <person name="Xiong S."/>
            <person name="Wang X."/>
            <person name="Wei L."/>
            <person name="Li C."/>
            <person name="Ma Q."/>
            <person name="Ju M."/>
            <person name="Zhao R."/>
            <person name="Li G."/>
            <person name="Mu C."/>
            <person name="Tian Q."/>
            <person name="Mei H."/>
            <person name="Zhang T."/>
            <person name="Gao T."/>
            <person name="Zhang H."/>
        </authorList>
    </citation>
    <scope>NUCLEOTIDE SEQUENCE</scope>
    <source>
        <strain evidence="10">3651</strain>
    </source>
</reference>
<evidence type="ECO:0000256" key="4">
    <source>
        <dbReference type="ARBA" id="ARBA00022670"/>
    </source>
</evidence>
<dbReference type="FunFam" id="3.40.50.12670:FF:000002">
    <property type="entry name" value="Carboxypeptidase"/>
    <property type="match status" value="1"/>
</dbReference>
<protein>
    <submittedName>
        <fullName evidence="10">Serine carboxypeptidase-like 17</fullName>
    </submittedName>
</protein>
<evidence type="ECO:0000256" key="5">
    <source>
        <dbReference type="ARBA" id="ARBA00022729"/>
    </source>
</evidence>
<organism evidence="10 11">
    <name type="scientific">Sesamum alatum</name>
    <dbReference type="NCBI Taxonomy" id="300844"/>
    <lineage>
        <taxon>Eukaryota</taxon>
        <taxon>Viridiplantae</taxon>
        <taxon>Streptophyta</taxon>
        <taxon>Embryophyta</taxon>
        <taxon>Tracheophyta</taxon>
        <taxon>Spermatophyta</taxon>
        <taxon>Magnoliopsida</taxon>
        <taxon>eudicotyledons</taxon>
        <taxon>Gunneridae</taxon>
        <taxon>Pentapetalae</taxon>
        <taxon>asterids</taxon>
        <taxon>lamiids</taxon>
        <taxon>Lamiales</taxon>
        <taxon>Pedaliaceae</taxon>
        <taxon>Sesamum</taxon>
    </lineage>
</organism>
<dbReference type="Proteomes" id="UP001293254">
    <property type="component" value="Unassembled WGS sequence"/>
</dbReference>
<reference evidence="10" key="1">
    <citation type="submission" date="2020-06" db="EMBL/GenBank/DDBJ databases">
        <authorList>
            <person name="Li T."/>
            <person name="Hu X."/>
            <person name="Zhang T."/>
            <person name="Song X."/>
            <person name="Zhang H."/>
            <person name="Dai N."/>
            <person name="Sheng W."/>
            <person name="Hou X."/>
            <person name="Wei L."/>
        </authorList>
    </citation>
    <scope>NUCLEOTIDE SEQUENCE</scope>
    <source>
        <strain evidence="10">3651</strain>
        <tissue evidence="10">Leaf</tissue>
    </source>
</reference>
<feature type="chain" id="PRO_5042125147" evidence="9">
    <location>
        <begin position="33"/>
        <end position="402"/>
    </location>
</feature>
<dbReference type="GO" id="GO:0019748">
    <property type="term" value="P:secondary metabolic process"/>
    <property type="evidence" value="ECO:0007669"/>
    <property type="project" value="TreeGrafter"/>
</dbReference>
<dbReference type="FunFam" id="3.40.50.1820:FF:000072">
    <property type="entry name" value="Serine carboxypeptidase-like 19"/>
    <property type="match status" value="1"/>
</dbReference>
<comment type="similarity">
    <text evidence="2">Belongs to the peptidase S10 family.</text>
</comment>
<keyword evidence="8" id="KW-0325">Glycoprotein</keyword>
<comment type="caution">
    <text evidence="10">The sequence shown here is derived from an EMBL/GenBank/DDBJ whole genome shotgun (WGS) entry which is preliminary data.</text>
</comment>
<dbReference type="PRINTS" id="PR00724">
    <property type="entry name" value="CRBOXYPTASEC"/>
</dbReference>
<evidence type="ECO:0000256" key="1">
    <source>
        <dbReference type="ARBA" id="ARBA00004613"/>
    </source>
</evidence>
<dbReference type="FunFam" id="3.40.50.11320:FF:000002">
    <property type="entry name" value="Carboxypeptidase"/>
    <property type="match status" value="1"/>
</dbReference>
<sequence length="402" mass="45119">MDALINSVVMKYTSWTSLLLFVLFINTESAASQSIIKTLPGYDATLPFTLETGYIGVGEADKKQIFYYFFESERSPENDPLLLWLTGGPGCSGLCGLAFEVGPFAFDFSTFNGSGLPSLILRAHSWTKVANVIFGDLPVGTGFSYATASQDYFLSDTISVKDTEIFLRKWLLKHPRFIKNEVYIAGDSYAAKLIPVTVLEITKGNEANVKPQISLQGYLIGNPITDKVQDINEQVPFFHHMALISDEYYESAKSSCKGEYYKRDPSNAQCLDALELINKGTIAEWKKCRMLRDYEYDVASAVPYHEALSKTRYKALVYSGDHDAIVPYLATLKWVKNLNLTVDDDWRPWMVNDQVAGYTQRFKKDAFDLTFATIKGAGHTAPEYKPVECLAMVDRWLSSSPL</sequence>
<dbReference type="GO" id="GO:0006508">
    <property type="term" value="P:proteolysis"/>
    <property type="evidence" value="ECO:0007669"/>
    <property type="project" value="UniProtKB-KW"/>
</dbReference>
<comment type="subcellular location">
    <subcellularLocation>
        <location evidence="1">Secreted</location>
    </subcellularLocation>
</comment>
<evidence type="ECO:0000256" key="9">
    <source>
        <dbReference type="SAM" id="SignalP"/>
    </source>
</evidence>
<dbReference type="GO" id="GO:0016747">
    <property type="term" value="F:acyltransferase activity, transferring groups other than amino-acyl groups"/>
    <property type="evidence" value="ECO:0007669"/>
    <property type="project" value="TreeGrafter"/>
</dbReference>
<keyword evidence="11" id="KW-1185">Reference proteome</keyword>
<evidence type="ECO:0000256" key="6">
    <source>
        <dbReference type="ARBA" id="ARBA00022801"/>
    </source>
</evidence>
<dbReference type="GO" id="GO:0005576">
    <property type="term" value="C:extracellular region"/>
    <property type="evidence" value="ECO:0007669"/>
    <property type="project" value="UniProtKB-SubCell"/>
</dbReference>
<evidence type="ECO:0000256" key="7">
    <source>
        <dbReference type="ARBA" id="ARBA00023157"/>
    </source>
</evidence>
<evidence type="ECO:0000313" key="11">
    <source>
        <dbReference type="Proteomes" id="UP001293254"/>
    </source>
</evidence>
<feature type="signal peptide" evidence="9">
    <location>
        <begin position="1"/>
        <end position="32"/>
    </location>
</feature>
<accession>A0AAE2CGX1</accession>
<keyword evidence="5 9" id="KW-0732">Signal</keyword>
<dbReference type="PANTHER" id="PTHR11802:SF224">
    <property type="entry name" value="SERINE CARBOXYPEPTIDASE-LIKE 7 ISOFORM X1"/>
    <property type="match status" value="1"/>
</dbReference>
<dbReference type="SUPFAM" id="SSF53474">
    <property type="entry name" value="alpha/beta-Hydrolases"/>
    <property type="match status" value="1"/>
</dbReference>
<evidence type="ECO:0000313" key="10">
    <source>
        <dbReference type="EMBL" id="KAK4421654.1"/>
    </source>
</evidence>
<keyword evidence="6" id="KW-0378">Hydrolase</keyword>
<evidence type="ECO:0000256" key="3">
    <source>
        <dbReference type="ARBA" id="ARBA00022645"/>
    </source>
</evidence>
<dbReference type="InterPro" id="IPR029058">
    <property type="entry name" value="AB_hydrolase_fold"/>
</dbReference>
<dbReference type="GO" id="GO:0004185">
    <property type="term" value="F:serine-type carboxypeptidase activity"/>
    <property type="evidence" value="ECO:0007669"/>
    <property type="project" value="InterPro"/>
</dbReference>
<keyword evidence="4" id="KW-0645">Protease</keyword>
<keyword evidence="7" id="KW-1015">Disulfide bond</keyword>
<keyword evidence="3 10" id="KW-0121">Carboxypeptidase</keyword>
<dbReference type="AlphaFoldDB" id="A0AAE2CGX1"/>
<gene>
    <name evidence="10" type="ORF">Salat_2116000</name>
</gene>
<evidence type="ECO:0000256" key="8">
    <source>
        <dbReference type="ARBA" id="ARBA00023180"/>
    </source>
</evidence>
<dbReference type="PROSITE" id="PS00560">
    <property type="entry name" value="CARBOXYPEPT_SER_HIS"/>
    <property type="match status" value="1"/>
</dbReference>
<evidence type="ECO:0000256" key="2">
    <source>
        <dbReference type="ARBA" id="ARBA00009431"/>
    </source>
</evidence>
<dbReference type="Gene3D" id="3.40.50.11320">
    <property type="match status" value="1"/>
</dbReference>
<dbReference type="InterPro" id="IPR001563">
    <property type="entry name" value="Peptidase_S10"/>
</dbReference>
<dbReference type="PANTHER" id="PTHR11802">
    <property type="entry name" value="SERINE PROTEASE FAMILY S10 SERINE CARBOXYPEPTIDASE"/>
    <property type="match status" value="1"/>
</dbReference>
<proteinExistence type="inferred from homology"/>
<name>A0AAE2CGX1_9LAMI</name>
<dbReference type="InterPro" id="IPR033124">
    <property type="entry name" value="Ser_caboxypep_his_AS"/>
</dbReference>
<dbReference type="Pfam" id="PF00450">
    <property type="entry name" value="Peptidase_S10"/>
    <property type="match status" value="2"/>
</dbReference>
<dbReference type="Gene3D" id="3.40.50.1820">
    <property type="entry name" value="alpha/beta hydrolase"/>
    <property type="match status" value="1"/>
</dbReference>